<dbReference type="InterPro" id="IPR050591">
    <property type="entry name" value="GSK-3"/>
</dbReference>
<dbReference type="STRING" id="1561998.A0A1I7TYM0"/>
<evidence type="ECO:0000256" key="1">
    <source>
        <dbReference type="ARBA" id="ARBA00005527"/>
    </source>
</evidence>
<keyword evidence="4" id="KW-0547">Nucleotide-binding</keyword>
<dbReference type="InterPro" id="IPR008271">
    <property type="entry name" value="Ser/Thr_kinase_AS"/>
</dbReference>
<dbReference type="Gene3D" id="1.10.510.10">
    <property type="entry name" value="Transferase(Phosphotransferase) domain 1"/>
    <property type="match status" value="1"/>
</dbReference>
<keyword evidence="3" id="KW-0808">Transferase</keyword>
<dbReference type="PANTHER" id="PTHR24057">
    <property type="entry name" value="GLYCOGEN SYNTHASE KINASE-3 ALPHA"/>
    <property type="match status" value="1"/>
</dbReference>
<evidence type="ECO:0000256" key="5">
    <source>
        <dbReference type="ARBA" id="ARBA00022777"/>
    </source>
</evidence>
<accession>A0A1I7TYM0</accession>
<evidence type="ECO:0000256" key="4">
    <source>
        <dbReference type="ARBA" id="ARBA00022741"/>
    </source>
</evidence>
<keyword evidence="2" id="KW-0723">Serine/threonine-protein kinase</keyword>
<dbReference type="GO" id="GO:0005737">
    <property type="term" value="C:cytoplasm"/>
    <property type="evidence" value="ECO:0007669"/>
    <property type="project" value="TreeGrafter"/>
</dbReference>
<evidence type="ECO:0000256" key="6">
    <source>
        <dbReference type="ARBA" id="ARBA00022840"/>
    </source>
</evidence>
<dbReference type="AlphaFoldDB" id="A0A1I7TYM0"/>
<dbReference type="GO" id="GO:0030154">
    <property type="term" value="P:cell differentiation"/>
    <property type="evidence" value="ECO:0007669"/>
    <property type="project" value="TreeGrafter"/>
</dbReference>
<dbReference type="SUPFAM" id="SSF56112">
    <property type="entry name" value="Protein kinase-like (PK-like)"/>
    <property type="match status" value="1"/>
</dbReference>
<evidence type="ECO:0000259" key="7">
    <source>
        <dbReference type="PROSITE" id="PS50011"/>
    </source>
</evidence>
<dbReference type="SMART" id="SM00220">
    <property type="entry name" value="S_TKc"/>
    <property type="match status" value="1"/>
</dbReference>
<sequence length="358" mass="41425">MPNTYRTTAEIVALRTDDQKKRSGRRSRDIEEDEYSYQENVATSQRKQLEVKILEKLAELHHKNVVHLLYSYTTVYEGNRTCLSLIFEFFPLNMHQYLKKNNRQLDIVEVKLVTWQLFRGLWHLQRYSICHRDIKPQNLLFNEDTGLLKISDFGSSSMEPPSTAQHSYHVTRYYRPPELLLGSRHYGCEVDIWSGGCVFGELLKGGILLAGRTTTKQAEVIFDVLGLPSKDELKSMRVTDNKYQEALKLYEPDLRTKGFTFLYEQSPSRDSKTLVKNAKISVSDMKQATKLLRQIFVYTPESRLGGSKLLNNEFFANLHTMVRENGRLIECLSADDFSHVSQGDTTFTEQTKEVTVEK</sequence>
<evidence type="ECO:0000313" key="8">
    <source>
        <dbReference type="Proteomes" id="UP000095282"/>
    </source>
</evidence>
<dbReference type="Proteomes" id="UP000095282">
    <property type="component" value="Unplaced"/>
</dbReference>
<dbReference type="PROSITE" id="PS50011">
    <property type="entry name" value="PROTEIN_KINASE_DOM"/>
    <property type="match status" value="1"/>
</dbReference>
<evidence type="ECO:0000256" key="2">
    <source>
        <dbReference type="ARBA" id="ARBA00022527"/>
    </source>
</evidence>
<organism evidence="8 9">
    <name type="scientific">Caenorhabditis tropicalis</name>
    <dbReference type="NCBI Taxonomy" id="1561998"/>
    <lineage>
        <taxon>Eukaryota</taxon>
        <taxon>Metazoa</taxon>
        <taxon>Ecdysozoa</taxon>
        <taxon>Nematoda</taxon>
        <taxon>Chromadorea</taxon>
        <taxon>Rhabditida</taxon>
        <taxon>Rhabditina</taxon>
        <taxon>Rhabditomorpha</taxon>
        <taxon>Rhabditoidea</taxon>
        <taxon>Rhabditidae</taxon>
        <taxon>Peloderinae</taxon>
        <taxon>Caenorhabditis</taxon>
    </lineage>
</organism>
<dbReference type="Pfam" id="PF00069">
    <property type="entry name" value="Pkinase"/>
    <property type="match status" value="1"/>
</dbReference>
<dbReference type="eggNOG" id="KOG0658">
    <property type="taxonomic scope" value="Eukaryota"/>
</dbReference>
<dbReference type="GO" id="GO:0007165">
    <property type="term" value="P:signal transduction"/>
    <property type="evidence" value="ECO:0007669"/>
    <property type="project" value="TreeGrafter"/>
</dbReference>
<proteinExistence type="inferred from homology"/>
<evidence type="ECO:0000256" key="3">
    <source>
        <dbReference type="ARBA" id="ARBA00022679"/>
    </source>
</evidence>
<keyword evidence="5" id="KW-0418">Kinase</keyword>
<dbReference type="GO" id="GO:0005524">
    <property type="term" value="F:ATP binding"/>
    <property type="evidence" value="ECO:0007669"/>
    <property type="project" value="UniProtKB-KW"/>
</dbReference>
<keyword evidence="8" id="KW-1185">Reference proteome</keyword>
<protein>
    <submittedName>
        <fullName evidence="9">Protein kinase domain-containing protein</fullName>
    </submittedName>
</protein>
<feature type="domain" description="Protein kinase" evidence="7">
    <location>
        <begin position="1"/>
        <end position="315"/>
    </location>
</feature>
<reference evidence="9" key="1">
    <citation type="submission" date="2016-11" db="UniProtKB">
        <authorList>
            <consortium name="WormBaseParasite"/>
        </authorList>
    </citation>
    <scope>IDENTIFICATION</scope>
</reference>
<dbReference type="WBParaSite" id="Csp11.Scaffold629.g13100.t1">
    <property type="protein sequence ID" value="Csp11.Scaffold629.g13100.t1"/>
    <property type="gene ID" value="Csp11.Scaffold629.g13100"/>
</dbReference>
<dbReference type="InterPro" id="IPR000719">
    <property type="entry name" value="Prot_kinase_dom"/>
</dbReference>
<evidence type="ECO:0000313" key="9">
    <source>
        <dbReference type="WBParaSite" id="Csp11.Scaffold629.g13100.t1"/>
    </source>
</evidence>
<dbReference type="GO" id="GO:0005634">
    <property type="term" value="C:nucleus"/>
    <property type="evidence" value="ECO:0007669"/>
    <property type="project" value="TreeGrafter"/>
</dbReference>
<comment type="similarity">
    <text evidence="1">Belongs to the protein kinase superfamily. CMGC Ser/Thr protein kinase family. GSK-3 subfamily.</text>
</comment>
<dbReference type="GO" id="GO:0004674">
    <property type="term" value="F:protein serine/threonine kinase activity"/>
    <property type="evidence" value="ECO:0007669"/>
    <property type="project" value="UniProtKB-KW"/>
</dbReference>
<dbReference type="InterPro" id="IPR011009">
    <property type="entry name" value="Kinase-like_dom_sf"/>
</dbReference>
<dbReference type="PANTHER" id="PTHR24057:SF0">
    <property type="entry name" value="PROTEIN KINASE SHAGGY-RELATED"/>
    <property type="match status" value="1"/>
</dbReference>
<keyword evidence="6" id="KW-0067">ATP-binding</keyword>
<name>A0A1I7TYM0_9PELO</name>
<dbReference type="Gene3D" id="3.30.200.20">
    <property type="entry name" value="Phosphorylase Kinase, domain 1"/>
    <property type="match status" value="1"/>
</dbReference>
<dbReference type="PROSITE" id="PS00108">
    <property type="entry name" value="PROTEIN_KINASE_ST"/>
    <property type="match status" value="1"/>
</dbReference>